<feature type="region of interest" description="Disordered" evidence="5">
    <location>
        <begin position="1"/>
        <end position="29"/>
    </location>
</feature>
<evidence type="ECO:0000256" key="6">
    <source>
        <dbReference type="SAM" id="Phobius"/>
    </source>
</evidence>
<dbReference type="GO" id="GO:0030416">
    <property type="term" value="P:methylamine metabolic process"/>
    <property type="evidence" value="ECO:0007669"/>
    <property type="project" value="InterPro"/>
</dbReference>
<comment type="caution">
    <text evidence="8">The sequence shown here is derived from an EMBL/GenBank/DDBJ whole genome shotgun (WGS) entry which is preliminary data.</text>
</comment>
<dbReference type="InterPro" id="IPR009908">
    <property type="entry name" value="Methylamine_util_MauE"/>
</dbReference>
<sequence length="366" mass="37815">MPGIPVQDTRGRPEGSAVGVPDCPASGPSRPRLRLTPVTALVTAPLLLAAVLVAASVAKWNARDSLVSATQLLRLPAVLNRPVRWLPPIELALAIALVVAPVSPAFIVVSAAVLALMLAYTAVVARGLTFDPRPSCGCFGAVGSPITGDTLARNVVLSGLAAVSIGWGVAGWTVPGALADLDATDWAWLGALIVTAAVVRWVVRERAGLPPKRPVSAAPAEASDIDDYQRAPIPPLMVLQDGTPTTLAALARTKAQLLIWVTCGCGGTRSVVDQVDRWREAAPAIDIQLVSTMSEGSTEATYPEQRRWLYDLHGQALASLGGAYPAALLLGADGLLAGGPVFGEADVTDLAEAVIEQLSGAPLPDA</sequence>
<feature type="transmembrane region" description="Helical" evidence="6">
    <location>
        <begin position="186"/>
        <end position="203"/>
    </location>
</feature>
<dbReference type="UniPathway" id="UPA00895"/>
<dbReference type="Pfam" id="PF07291">
    <property type="entry name" value="MauE"/>
    <property type="match status" value="1"/>
</dbReference>
<name>A0A4Q9KKY0_PROTD</name>
<feature type="domain" description="Methylamine utilisation protein MauE" evidence="7">
    <location>
        <begin position="41"/>
        <end position="164"/>
    </location>
</feature>
<evidence type="ECO:0000256" key="3">
    <source>
        <dbReference type="ARBA" id="ARBA00022989"/>
    </source>
</evidence>
<protein>
    <recommendedName>
        <fullName evidence="7">Methylamine utilisation protein MauE domain-containing protein</fullName>
    </recommendedName>
</protein>
<evidence type="ECO:0000259" key="7">
    <source>
        <dbReference type="Pfam" id="PF07291"/>
    </source>
</evidence>
<keyword evidence="3 6" id="KW-1133">Transmembrane helix</keyword>
<evidence type="ECO:0000256" key="1">
    <source>
        <dbReference type="ARBA" id="ARBA00004141"/>
    </source>
</evidence>
<keyword evidence="4 6" id="KW-0472">Membrane</keyword>
<evidence type="ECO:0000313" key="9">
    <source>
        <dbReference type="Proteomes" id="UP000291933"/>
    </source>
</evidence>
<evidence type="ECO:0000256" key="4">
    <source>
        <dbReference type="ARBA" id="ARBA00023136"/>
    </source>
</evidence>
<dbReference type="Proteomes" id="UP000291933">
    <property type="component" value="Unassembled WGS sequence"/>
</dbReference>
<evidence type="ECO:0000256" key="5">
    <source>
        <dbReference type="SAM" id="MobiDB-lite"/>
    </source>
</evidence>
<organism evidence="8 9">
    <name type="scientific">Propioniciclava tarda</name>
    <dbReference type="NCBI Taxonomy" id="433330"/>
    <lineage>
        <taxon>Bacteria</taxon>
        <taxon>Bacillati</taxon>
        <taxon>Actinomycetota</taxon>
        <taxon>Actinomycetes</taxon>
        <taxon>Propionibacteriales</taxon>
        <taxon>Propionibacteriaceae</taxon>
        <taxon>Propioniciclava</taxon>
    </lineage>
</organism>
<keyword evidence="2 6" id="KW-0812">Transmembrane</keyword>
<accession>A0A4Q9KKY0</accession>
<dbReference type="EMBL" id="SDMR01000007">
    <property type="protein sequence ID" value="TBT95014.1"/>
    <property type="molecule type" value="Genomic_DNA"/>
</dbReference>
<dbReference type="GO" id="GO:0016020">
    <property type="term" value="C:membrane"/>
    <property type="evidence" value="ECO:0007669"/>
    <property type="project" value="UniProtKB-SubCell"/>
</dbReference>
<feature type="transmembrane region" description="Helical" evidence="6">
    <location>
        <begin position="155"/>
        <end position="174"/>
    </location>
</feature>
<gene>
    <name evidence="8" type="ORF">ET996_06985</name>
</gene>
<feature type="transmembrane region" description="Helical" evidence="6">
    <location>
        <begin position="91"/>
        <end position="123"/>
    </location>
</feature>
<proteinExistence type="predicted"/>
<dbReference type="AlphaFoldDB" id="A0A4Q9KKY0"/>
<reference evidence="8 9" key="1">
    <citation type="submission" date="2019-01" db="EMBL/GenBank/DDBJ databases">
        <title>Lactibacter flavus gen. nov., sp. nov., a novel bacterium of the family Propionibacteriaceae isolated from raw milk and dairy products.</title>
        <authorList>
            <person name="Huptas C."/>
            <person name="Wenning M."/>
            <person name="Breitenwieser F."/>
            <person name="Doll E."/>
            <person name="Von Neubeck M."/>
            <person name="Busse H.-J."/>
            <person name="Scherer S."/>
        </authorList>
    </citation>
    <scope>NUCLEOTIDE SEQUENCE [LARGE SCALE GENOMIC DNA]</scope>
    <source>
        <strain evidence="9">DSM 22130 / JCM 15804 / WR061</strain>
    </source>
</reference>
<evidence type="ECO:0000256" key="2">
    <source>
        <dbReference type="ARBA" id="ARBA00022692"/>
    </source>
</evidence>
<dbReference type="OrthoDB" id="5006039at2"/>
<keyword evidence="9" id="KW-1185">Reference proteome</keyword>
<evidence type="ECO:0000313" key="8">
    <source>
        <dbReference type="EMBL" id="TBT95014.1"/>
    </source>
</evidence>
<feature type="transmembrane region" description="Helical" evidence="6">
    <location>
        <begin position="38"/>
        <end position="58"/>
    </location>
</feature>
<comment type="subcellular location">
    <subcellularLocation>
        <location evidence="1">Membrane</location>
        <topology evidence="1">Multi-pass membrane protein</topology>
    </subcellularLocation>
</comment>